<accession>A0A9X0W600</accession>
<comment type="caution">
    <text evidence="8">The sequence shown here is derived from an EMBL/GenBank/DDBJ whole genome shotgun (WGS) entry which is preliminary data.</text>
</comment>
<dbReference type="SUPFAM" id="SSF56349">
    <property type="entry name" value="DNA breaking-rejoining enzymes"/>
    <property type="match status" value="1"/>
</dbReference>
<dbReference type="PROSITE" id="PS51898">
    <property type="entry name" value="TYR_RECOMBINASE"/>
    <property type="match status" value="1"/>
</dbReference>
<dbReference type="AlphaFoldDB" id="A0A9X0W600"/>
<name>A0A9X0W600_9GAMM</name>
<dbReference type="EMBL" id="NRRY01000004">
    <property type="protein sequence ID" value="MBK1617603.1"/>
    <property type="molecule type" value="Genomic_DNA"/>
</dbReference>
<dbReference type="InterPro" id="IPR002104">
    <property type="entry name" value="Integrase_catalytic"/>
</dbReference>
<feature type="domain" description="Core-binding (CB)" evidence="7">
    <location>
        <begin position="62"/>
        <end position="155"/>
    </location>
</feature>
<comment type="similarity">
    <text evidence="1">Belongs to the 'phage' integrase family.</text>
</comment>
<evidence type="ECO:0000313" key="9">
    <source>
        <dbReference type="Proteomes" id="UP001138768"/>
    </source>
</evidence>
<dbReference type="InterPro" id="IPR011010">
    <property type="entry name" value="DNA_brk_join_enz"/>
</dbReference>
<sequence>MATIRKIARESGTVYQAYIRKQGHKPLTKTFKTRNAAERWARKTEAAIDEDTAGLTNEGQKHTLGSAIERYRRELLPNRNPSTQPNYNRHLDYWARELGHLKLATLSAAEIARCRDALAATPIPPKKPGGESKQRTPATVRRYLATLEAVLTACVREWHWLSVSPVKAVKKPEGADNKRTRFLSRDELARLLEACKASESPDLYLAVILAVTTGARRSELMGLRWRDLNLEQQVLSVRTETANSVKGGTRSLPIPPQAVALLKARQSALRQHSNVIEIKARDDEAAALVFPSRVTAKQPVDLRRPFTTALARAGIEGLRWHDLRHSAASFLAESGASLLEIGAVLGHKQAQTSRRYAHLTEKTAHARVLAVANDLLSQS</sequence>
<keyword evidence="4" id="KW-0233">DNA recombination</keyword>
<dbReference type="InterPro" id="IPR013762">
    <property type="entry name" value="Integrase-like_cat_sf"/>
</dbReference>
<protein>
    <submittedName>
        <fullName evidence="8">Integrase</fullName>
    </submittedName>
</protein>
<dbReference type="PROSITE" id="PS51900">
    <property type="entry name" value="CB"/>
    <property type="match status" value="1"/>
</dbReference>
<dbReference type="RefSeq" id="WP_200239580.1">
    <property type="nucleotide sequence ID" value="NZ_NRRY01000004.1"/>
</dbReference>
<reference evidence="8 9" key="1">
    <citation type="journal article" date="2020" name="Microorganisms">
        <title>Osmotic Adaptation and Compatible Solute Biosynthesis of Phototrophic Bacteria as Revealed from Genome Analyses.</title>
        <authorList>
            <person name="Imhoff J.F."/>
            <person name="Rahn T."/>
            <person name="Kunzel S."/>
            <person name="Keller A."/>
            <person name="Neulinger S.C."/>
        </authorList>
    </citation>
    <scope>NUCLEOTIDE SEQUENCE [LARGE SCALE GENOMIC DNA]</scope>
    <source>
        <strain evidence="8 9">DSM 25653</strain>
    </source>
</reference>
<dbReference type="Proteomes" id="UP001138768">
    <property type="component" value="Unassembled WGS sequence"/>
</dbReference>
<organism evidence="8 9">
    <name type="scientific">Lamprobacter modestohalophilus</name>
    <dbReference type="NCBI Taxonomy" id="1064514"/>
    <lineage>
        <taxon>Bacteria</taxon>
        <taxon>Pseudomonadati</taxon>
        <taxon>Pseudomonadota</taxon>
        <taxon>Gammaproteobacteria</taxon>
        <taxon>Chromatiales</taxon>
        <taxon>Chromatiaceae</taxon>
        <taxon>Lamprobacter</taxon>
    </lineage>
</organism>
<dbReference type="Pfam" id="PF00589">
    <property type="entry name" value="Phage_integrase"/>
    <property type="match status" value="1"/>
</dbReference>
<evidence type="ECO:0000259" key="6">
    <source>
        <dbReference type="PROSITE" id="PS51898"/>
    </source>
</evidence>
<dbReference type="InterPro" id="IPR050090">
    <property type="entry name" value="Tyrosine_recombinase_XerCD"/>
</dbReference>
<dbReference type="CDD" id="cd00796">
    <property type="entry name" value="INT_Rci_Hp1_C"/>
    <property type="match status" value="1"/>
</dbReference>
<dbReference type="InterPro" id="IPR044068">
    <property type="entry name" value="CB"/>
</dbReference>
<keyword evidence="3 5" id="KW-0238">DNA-binding</keyword>
<dbReference type="PANTHER" id="PTHR30349">
    <property type="entry name" value="PHAGE INTEGRASE-RELATED"/>
    <property type="match status" value="1"/>
</dbReference>
<dbReference type="Gene3D" id="1.10.150.130">
    <property type="match status" value="1"/>
</dbReference>
<dbReference type="GO" id="GO:0015074">
    <property type="term" value="P:DNA integration"/>
    <property type="evidence" value="ECO:0007669"/>
    <property type="project" value="UniProtKB-KW"/>
</dbReference>
<evidence type="ECO:0000256" key="2">
    <source>
        <dbReference type="ARBA" id="ARBA00022908"/>
    </source>
</evidence>
<evidence type="ECO:0000259" key="7">
    <source>
        <dbReference type="PROSITE" id="PS51900"/>
    </source>
</evidence>
<gene>
    <name evidence="8" type="ORF">CKO42_03870</name>
</gene>
<evidence type="ECO:0000256" key="1">
    <source>
        <dbReference type="ARBA" id="ARBA00008857"/>
    </source>
</evidence>
<dbReference type="PANTHER" id="PTHR30349:SF64">
    <property type="entry name" value="PROPHAGE INTEGRASE INTD-RELATED"/>
    <property type="match status" value="1"/>
</dbReference>
<proteinExistence type="inferred from homology"/>
<feature type="domain" description="Tyr recombinase" evidence="6">
    <location>
        <begin position="178"/>
        <end position="369"/>
    </location>
</feature>
<keyword evidence="2" id="KW-0229">DNA integration</keyword>
<dbReference type="GO" id="GO:0006310">
    <property type="term" value="P:DNA recombination"/>
    <property type="evidence" value="ECO:0007669"/>
    <property type="project" value="UniProtKB-KW"/>
</dbReference>
<keyword evidence="9" id="KW-1185">Reference proteome</keyword>
<evidence type="ECO:0000256" key="4">
    <source>
        <dbReference type="ARBA" id="ARBA00023172"/>
    </source>
</evidence>
<evidence type="ECO:0000256" key="3">
    <source>
        <dbReference type="ARBA" id="ARBA00023125"/>
    </source>
</evidence>
<dbReference type="InterPro" id="IPR010998">
    <property type="entry name" value="Integrase_recombinase_N"/>
</dbReference>
<dbReference type="GO" id="GO:0003677">
    <property type="term" value="F:DNA binding"/>
    <property type="evidence" value="ECO:0007669"/>
    <property type="project" value="UniProtKB-UniRule"/>
</dbReference>
<evidence type="ECO:0000313" key="8">
    <source>
        <dbReference type="EMBL" id="MBK1617603.1"/>
    </source>
</evidence>
<dbReference type="Gene3D" id="1.10.443.10">
    <property type="entry name" value="Intergrase catalytic core"/>
    <property type="match status" value="1"/>
</dbReference>
<evidence type="ECO:0000256" key="5">
    <source>
        <dbReference type="PROSITE-ProRule" id="PRU01248"/>
    </source>
</evidence>